<evidence type="ECO:0000256" key="2">
    <source>
        <dbReference type="PROSITE-ProRule" id="PRU00285"/>
    </source>
</evidence>
<dbReference type="InterPro" id="IPR044587">
    <property type="entry name" value="HSP21-like"/>
</dbReference>
<dbReference type="PROSITE" id="PS01031">
    <property type="entry name" value="SHSP"/>
    <property type="match status" value="1"/>
</dbReference>
<feature type="region of interest" description="Disordered" evidence="4">
    <location>
        <begin position="36"/>
        <end position="82"/>
    </location>
</feature>
<gene>
    <name evidence="6" type="ORF">PVAP13_6NG207200</name>
</gene>
<accession>A0A8T0QYB8</accession>
<dbReference type="OrthoDB" id="1431247at2759"/>
<comment type="similarity">
    <text evidence="2 3">Belongs to the small heat shock protein (HSP20) family.</text>
</comment>
<evidence type="ECO:0000256" key="4">
    <source>
        <dbReference type="SAM" id="MobiDB-lite"/>
    </source>
</evidence>
<feature type="region of interest" description="Disordered" evidence="4">
    <location>
        <begin position="203"/>
        <end position="230"/>
    </location>
</feature>
<evidence type="ECO:0000256" key="1">
    <source>
        <dbReference type="ARBA" id="ARBA00023016"/>
    </source>
</evidence>
<dbReference type="EMBL" id="CM029048">
    <property type="protein sequence ID" value="KAG2578297.1"/>
    <property type="molecule type" value="Genomic_DNA"/>
</dbReference>
<sequence>MQQAVASNLHAVTTAPAAPRSRITWTSRPSYVVVPPRGSVKARSMRNGSTDSLDHLQRASKPRRRQQQQGSAPSPRRRLIQTTPFGLWDSFPEARTLDQMVRTMERIMDGEGDDDDGRVLVVPAAVAASAVPRAEAGNGVLAVPAAGGAAATGAAYRQRGGRTPWEVRERAGEYLVRFDMPGMTREDVRVSVRDRTLVVAAEKKDAAAKEQHEDEADEEEDQGEPWPAASFGRYRTRFELPENVDVERIAAEVRDGVLYLTIPKLSAGGKVVNIQVQ</sequence>
<dbReference type="SUPFAM" id="SSF49764">
    <property type="entry name" value="HSP20-like chaperones"/>
    <property type="match status" value="1"/>
</dbReference>
<name>A0A8T0QYB8_PANVG</name>
<organism evidence="6 7">
    <name type="scientific">Panicum virgatum</name>
    <name type="common">Blackwell switchgrass</name>
    <dbReference type="NCBI Taxonomy" id="38727"/>
    <lineage>
        <taxon>Eukaryota</taxon>
        <taxon>Viridiplantae</taxon>
        <taxon>Streptophyta</taxon>
        <taxon>Embryophyta</taxon>
        <taxon>Tracheophyta</taxon>
        <taxon>Spermatophyta</taxon>
        <taxon>Magnoliopsida</taxon>
        <taxon>Liliopsida</taxon>
        <taxon>Poales</taxon>
        <taxon>Poaceae</taxon>
        <taxon>PACMAD clade</taxon>
        <taxon>Panicoideae</taxon>
        <taxon>Panicodae</taxon>
        <taxon>Paniceae</taxon>
        <taxon>Panicinae</taxon>
        <taxon>Panicum</taxon>
        <taxon>Panicum sect. Hiantes</taxon>
    </lineage>
</organism>
<keyword evidence="1" id="KW-0346">Stress response</keyword>
<dbReference type="PANTHER" id="PTHR46733">
    <property type="entry name" value="26.5 KDA HEAT SHOCK PROTEIN, MITOCHONDRIAL"/>
    <property type="match status" value="1"/>
</dbReference>
<evidence type="ECO:0000256" key="3">
    <source>
        <dbReference type="RuleBase" id="RU003616"/>
    </source>
</evidence>
<evidence type="ECO:0000259" key="5">
    <source>
        <dbReference type="PROSITE" id="PS01031"/>
    </source>
</evidence>
<evidence type="ECO:0000313" key="7">
    <source>
        <dbReference type="Proteomes" id="UP000823388"/>
    </source>
</evidence>
<reference evidence="6" key="1">
    <citation type="submission" date="2020-05" db="EMBL/GenBank/DDBJ databases">
        <title>WGS assembly of Panicum virgatum.</title>
        <authorList>
            <person name="Lovell J.T."/>
            <person name="Jenkins J."/>
            <person name="Shu S."/>
            <person name="Juenger T.E."/>
            <person name="Schmutz J."/>
        </authorList>
    </citation>
    <scope>NUCLEOTIDE SEQUENCE</scope>
    <source>
        <strain evidence="6">AP13</strain>
    </source>
</reference>
<feature type="domain" description="SHSP" evidence="5">
    <location>
        <begin position="156"/>
        <end position="277"/>
    </location>
</feature>
<dbReference type="GO" id="GO:0009408">
    <property type="term" value="P:response to heat"/>
    <property type="evidence" value="ECO:0007669"/>
    <property type="project" value="InterPro"/>
</dbReference>
<feature type="compositionally biased region" description="Basic and acidic residues" evidence="4">
    <location>
        <begin position="203"/>
        <end position="212"/>
    </location>
</feature>
<dbReference type="InterPro" id="IPR008978">
    <property type="entry name" value="HSP20-like_chaperone"/>
</dbReference>
<feature type="compositionally biased region" description="Acidic residues" evidence="4">
    <location>
        <begin position="213"/>
        <end position="223"/>
    </location>
</feature>
<evidence type="ECO:0000313" key="6">
    <source>
        <dbReference type="EMBL" id="KAG2578297.1"/>
    </source>
</evidence>
<dbReference type="Proteomes" id="UP000823388">
    <property type="component" value="Chromosome 6N"/>
</dbReference>
<dbReference type="Pfam" id="PF00011">
    <property type="entry name" value="HSP20"/>
    <property type="match status" value="1"/>
</dbReference>
<keyword evidence="7" id="KW-1185">Reference proteome</keyword>
<dbReference type="Gene3D" id="2.60.40.790">
    <property type="match status" value="1"/>
</dbReference>
<dbReference type="PANTHER" id="PTHR46733:SF2">
    <property type="entry name" value="25.3 KDA HEAT SHOCK PROTEIN, CHLOROPLASTIC-LIKE"/>
    <property type="match status" value="1"/>
</dbReference>
<protein>
    <recommendedName>
        <fullName evidence="5">SHSP domain-containing protein</fullName>
    </recommendedName>
</protein>
<dbReference type="InterPro" id="IPR002068">
    <property type="entry name" value="A-crystallin/Hsp20_dom"/>
</dbReference>
<comment type="caution">
    <text evidence="6">The sequence shown here is derived from an EMBL/GenBank/DDBJ whole genome shotgun (WGS) entry which is preliminary data.</text>
</comment>
<proteinExistence type="inferred from homology"/>
<dbReference type="CDD" id="cd06464">
    <property type="entry name" value="ACD_sHsps-like"/>
    <property type="match status" value="1"/>
</dbReference>
<dbReference type="AlphaFoldDB" id="A0A8T0QYB8"/>